<dbReference type="PANTHER" id="PTHR23542">
    <property type="match status" value="1"/>
</dbReference>
<feature type="transmembrane region" description="Helical" evidence="6">
    <location>
        <begin position="48"/>
        <end position="67"/>
    </location>
</feature>
<feature type="region of interest" description="Disordered" evidence="5">
    <location>
        <begin position="196"/>
        <end position="228"/>
    </location>
</feature>
<evidence type="ECO:0000313" key="9">
    <source>
        <dbReference type="Proteomes" id="UP001072034"/>
    </source>
</evidence>
<feature type="transmembrane region" description="Helical" evidence="6">
    <location>
        <begin position="235"/>
        <end position="253"/>
    </location>
</feature>
<dbReference type="Proteomes" id="UP001072034">
    <property type="component" value="Unassembled WGS sequence"/>
</dbReference>
<organism evidence="8 9">
    <name type="scientific">Actinomyces israelii</name>
    <dbReference type="NCBI Taxonomy" id="1659"/>
    <lineage>
        <taxon>Bacteria</taxon>
        <taxon>Bacillati</taxon>
        <taxon>Actinomycetota</taxon>
        <taxon>Actinomycetes</taxon>
        <taxon>Actinomycetales</taxon>
        <taxon>Actinomycetaceae</taxon>
        <taxon>Actinomyces</taxon>
    </lineage>
</organism>
<gene>
    <name evidence="8" type="ORF">OHJ16_13625</name>
</gene>
<evidence type="ECO:0000256" key="1">
    <source>
        <dbReference type="ARBA" id="ARBA00004651"/>
    </source>
</evidence>
<dbReference type="SUPFAM" id="SSF103473">
    <property type="entry name" value="MFS general substrate transporter"/>
    <property type="match status" value="1"/>
</dbReference>
<dbReference type="InterPro" id="IPR011701">
    <property type="entry name" value="MFS"/>
</dbReference>
<accession>A0ABT4IBF7</accession>
<comment type="subcellular location">
    <subcellularLocation>
        <location evidence="1">Cell membrane</location>
        <topology evidence="1">Multi-pass membrane protein</topology>
    </subcellularLocation>
</comment>
<evidence type="ECO:0000256" key="5">
    <source>
        <dbReference type="SAM" id="MobiDB-lite"/>
    </source>
</evidence>
<feature type="domain" description="Major facilitator superfamily (MFS) profile" evidence="7">
    <location>
        <begin position="236"/>
        <end position="423"/>
    </location>
</feature>
<evidence type="ECO:0000256" key="4">
    <source>
        <dbReference type="ARBA" id="ARBA00023136"/>
    </source>
</evidence>
<evidence type="ECO:0000259" key="7">
    <source>
        <dbReference type="PROSITE" id="PS50850"/>
    </source>
</evidence>
<dbReference type="InterPro" id="IPR036259">
    <property type="entry name" value="MFS_trans_sf"/>
</dbReference>
<dbReference type="Gene3D" id="1.20.1250.20">
    <property type="entry name" value="MFS general substrate transporter like domains"/>
    <property type="match status" value="1"/>
</dbReference>
<evidence type="ECO:0000313" key="8">
    <source>
        <dbReference type="EMBL" id="MCZ0859079.1"/>
    </source>
</evidence>
<evidence type="ECO:0000256" key="3">
    <source>
        <dbReference type="ARBA" id="ARBA00022989"/>
    </source>
</evidence>
<keyword evidence="9" id="KW-1185">Reference proteome</keyword>
<evidence type="ECO:0000256" key="2">
    <source>
        <dbReference type="ARBA" id="ARBA00022692"/>
    </source>
</evidence>
<dbReference type="InterPro" id="IPR020846">
    <property type="entry name" value="MFS_dom"/>
</dbReference>
<comment type="caution">
    <text evidence="8">The sequence shown here is derived from an EMBL/GenBank/DDBJ whole genome shotgun (WGS) entry which is preliminary data.</text>
</comment>
<feature type="compositionally biased region" description="Basic and acidic residues" evidence="5">
    <location>
        <begin position="208"/>
        <end position="225"/>
    </location>
</feature>
<feature type="transmembrane region" description="Helical" evidence="6">
    <location>
        <begin position="391"/>
        <end position="412"/>
    </location>
</feature>
<evidence type="ECO:0000256" key="6">
    <source>
        <dbReference type="SAM" id="Phobius"/>
    </source>
</evidence>
<dbReference type="RefSeq" id="WP_043562456.1">
    <property type="nucleotide sequence ID" value="NZ_CP124548.1"/>
</dbReference>
<keyword evidence="3 6" id="KW-1133">Transmembrane helix</keyword>
<feature type="transmembrane region" description="Helical" evidence="6">
    <location>
        <begin position="79"/>
        <end position="98"/>
    </location>
</feature>
<keyword evidence="4 6" id="KW-0472">Membrane</keyword>
<dbReference type="PROSITE" id="PS50850">
    <property type="entry name" value="MFS"/>
    <property type="match status" value="1"/>
</dbReference>
<proteinExistence type="predicted"/>
<protein>
    <submittedName>
        <fullName evidence="8">MFS transporter</fullName>
    </submittedName>
</protein>
<dbReference type="Pfam" id="PF07690">
    <property type="entry name" value="MFS_1"/>
    <property type="match status" value="1"/>
</dbReference>
<dbReference type="PANTHER" id="PTHR23542:SF1">
    <property type="entry name" value="MAJOR FACILITATOR SUPERFAMILY (MFS) PROFILE DOMAIN-CONTAINING PROTEIN"/>
    <property type="match status" value="1"/>
</dbReference>
<feature type="transmembrane region" description="Helical" evidence="6">
    <location>
        <begin position="273"/>
        <end position="291"/>
    </location>
</feature>
<sequence length="423" mass="43204">MSSTYGRILRIPGAAAFSVAGLLARFPMSMQGIATILAVQALYGSYSAAGAVSAVNIVAAAVGAPLLARLVDEHGQSRVMVPALTVSGASMLGLILAARAHADLRVLMALAAPAGGLSGSMGSLVRSRWTTVTTRPEDVHTAFSLEAALDEVALIIGPVLTTALCTSPALPVTTGWIASLALQLAGGLWFLSQRRTEPTPHRRRRRRAEAPGEPREGPAGDDGARRPNRPVVRHGAVLVVLVAFLFSGAMFGASDVASVAFATEAGRKSASGALLAAWSAGSLVAALVYGARSWRWPLWKQFLTGTAALSIGASLLPLAPGLVVLGALMATTGMAIAPTITTGNNIVQVSVAPSQLTEGLAWISTSLSVGVSLGSLLGGRVVDAEGAHGGYLLAAGCAWLATAATLAGLRVLRRARAHASLPR</sequence>
<keyword evidence="2 6" id="KW-0812">Transmembrane</keyword>
<reference evidence="8" key="1">
    <citation type="submission" date="2022-10" db="EMBL/GenBank/DDBJ databases">
        <title>Genome sequence of Actinomyces israelii ATCC 10048.</title>
        <authorList>
            <person name="Watt R.M."/>
            <person name="Tong W.M."/>
        </authorList>
    </citation>
    <scope>NUCLEOTIDE SEQUENCE</scope>
    <source>
        <strain evidence="8">ATCC 10048</strain>
    </source>
</reference>
<dbReference type="EMBL" id="JAPTMY010000038">
    <property type="protein sequence ID" value="MCZ0859079.1"/>
    <property type="molecule type" value="Genomic_DNA"/>
</dbReference>
<name>A0ABT4IBF7_9ACTO</name>